<keyword evidence="3" id="KW-1185">Reference proteome</keyword>
<reference evidence="2 3" key="1">
    <citation type="submission" date="2019-01" db="EMBL/GenBank/DDBJ databases">
        <title>Pseudoxanthomonas composti sp. nov., isolated from compost.</title>
        <authorList>
            <person name="Yang G."/>
        </authorList>
    </citation>
    <scope>NUCLEOTIDE SEQUENCE [LARGE SCALE GENOMIC DNA]</scope>
    <source>
        <strain evidence="2 3">GSS15</strain>
    </source>
</reference>
<sequence>MNAIATKAGSPANTFLWLLKREYWENRGGFVWAQVITGTIVVVLSALMAVVGVIQLRSQDLEMHRGDTEITGSFAAVGDVMLMLGNGITGSVLAFVVFFYALGSLYDDRRDRSALFWKSLPISDTATVLSKAAWALLLAPLISVIIGMLLGVALWMVSAATIAATGLEGASSLFSESHPFRILGAMLATLPIGLLWSLPAVGWLMLCSAVARSKPFLWAVLLPLLACLIISVMAALPGIHLPLGSVWYVVGYRGLLSVLPGFWVFSRLAQNETAETALNAARTPEDSLQMVLHSLTDPRIYTSLDLWIGVAVGVAFIALAIYARRWRDEA</sequence>
<keyword evidence="1" id="KW-0812">Transmembrane</keyword>
<protein>
    <submittedName>
        <fullName evidence="2">ABC transporter permease</fullName>
    </submittedName>
</protein>
<comment type="caution">
    <text evidence="2">The sequence shown here is derived from an EMBL/GenBank/DDBJ whole genome shotgun (WGS) entry which is preliminary data.</text>
</comment>
<evidence type="ECO:0000256" key="1">
    <source>
        <dbReference type="SAM" id="Phobius"/>
    </source>
</evidence>
<proteinExistence type="predicted"/>
<name>A0A4Q1JX73_9GAMM</name>
<keyword evidence="1" id="KW-1133">Transmembrane helix</keyword>
<accession>A0A4Q1JX73</accession>
<feature type="transmembrane region" description="Helical" evidence="1">
    <location>
        <begin position="182"/>
        <end position="204"/>
    </location>
</feature>
<evidence type="ECO:0000313" key="2">
    <source>
        <dbReference type="EMBL" id="RXR07264.1"/>
    </source>
</evidence>
<feature type="transmembrane region" description="Helical" evidence="1">
    <location>
        <begin position="216"/>
        <end position="239"/>
    </location>
</feature>
<gene>
    <name evidence="2" type="ORF">EPA99_04925</name>
</gene>
<keyword evidence="1" id="KW-0472">Membrane</keyword>
<organism evidence="2 3">
    <name type="scientific">Pseudoxanthomonas composti</name>
    <dbReference type="NCBI Taxonomy" id="2137479"/>
    <lineage>
        <taxon>Bacteria</taxon>
        <taxon>Pseudomonadati</taxon>
        <taxon>Pseudomonadota</taxon>
        <taxon>Gammaproteobacteria</taxon>
        <taxon>Lysobacterales</taxon>
        <taxon>Lysobacteraceae</taxon>
        <taxon>Pseudoxanthomonas</taxon>
    </lineage>
</organism>
<feature type="transmembrane region" description="Helical" evidence="1">
    <location>
        <begin position="133"/>
        <end position="162"/>
    </location>
</feature>
<dbReference type="EMBL" id="SAWZ01000002">
    <property type="protein sequence ID" value="RXR07264.1"/>
    <property type="molecule type" value="Genomic_DNA"/>
</dbReference>
<feature type="transmembrane region" description="Helical" evidence="1">
    <location>
        <begin position="304"/>
        <end position="323"/>
    </location>
</feature>
<feature type="transmembrane region" description="Helical" evidence="1">
    <location>
        <begin position="30"/>
        <end position="54"/>
    </location>
</feature>
<dbReference type="RefSeq" id="WP_129470079.1">
    <property type="nucleotide sequence ID" value="NZ_SAWZ01000002.1"/>
</dbReference>
<dbReference type="OrthoDB" id="118685at2"/>
<dbReference type="AlphaFoldDB" id="A0A4Q1JX73"/>
<dbReference type="Proteomes" id="UP000289784">
    <property type="component" value="Unassembled WGS sequence"/>
</dbReference>
<evidence type="ECO:0000313" key="3">
    <source>
        <dbReference type="Proteomes" id="UP000289784"/>
    </source>
</evidence>
<feature type="transmembrane region" description="Helical" evidence="1">
    <location>
        <begin position="74"/>
        <end position="102"/>
    </location>
</feature>